<dbReference type="EMBL" id="ATNM01000156">
    <property type="protein sequence ID" value="EPR66081.1"/>
    <property type="molecule type" value="Genomic_DNA"/>
</dbReference>
<dbReference type="AlphaFoldDB" id="S7V823"/>
<accession>S7V823</accession>
<organism evidence="1 2">
    <name type="scientific">Cyclobacterium qasimii M12-11B</name>
    <dbReference type="NCBI Taxonomy" id="641524"/>
    <lineage>
        <taxon>Bacteria</taxon>
        <taxon>Pseudomonadati</taxon>
        <taxon>Bacteroidota</taxon>
        <taxon>Cytophagia</taxon>
        <taxon>Cytophagales</taxon>
        <taxon>Cyclobacteriaceae</taxon>
        <taxon>Cyclobacterium</taxon>
    </lineage>
</organism>
<sequence length="42" mass="5001">MAKINLEKYMVLNIELFRSIQWEKGAKTKNTIKYLIMKGIKN</sequence>
<name>S7V823_9BACT</name>
<proteinExistence type="predicted"/>
<dbReference type="Proteomes" id="UP000014974">
    <property type="component" value="Unassembled WGS sequence"/>
</dbReference>
<gene>
    <name evidence="1" type="ORF">ADICYQ_4779</name>
</gene>
<protein>
    <submittedName>
        <fullName evidence="1">Uncharacterized protein</fullName>
    </submittedName>
</protein>
<reference evidence="1 2" key="1">
    <citation type="journal article" date="2013" name="Genome Announc.">
        <title>Draft Genome Sequence of Cyclobacterium qasimii Strain M12-11BT, Isolated from Arctic Marine Sediment.</title>
        <authorList>
            <person name="Shivaji S."/>
            <person name="Ara S."/>
            <person name="Singh A."/>
            <person name="Kumar Pinnaka A."/>
        </authorList>
    </citation>
    <scope>NUCLEOTIDE SEQUENCE [LARGE SCALE GENOMIC DNA]</scope>
    <source>
        <strain evidence="1 2">M12-11B</strain>
    </source>
</reference>
<evidence type="ECO:0000313" key="2">
    <source>
        <dbReference type="Proteomes" id="UP000014974"/>
    </source>
</evidence>
<comment type="caution">
    <text evidence="1">The sequence shown here is derived from an EMBL/GenBank/DDBJ whole genome shotgun (WGS) entry which is preliminary data.</text>
</comment>
<evidence type="ECO:0000313" key="1">
    <source>
        <dbReference type="EMBL" id="EPR66081.1"/>
    </source>
</evidence>